<evidence type="ECO:0000313" key="3">
    <source>
        <dbReference type="Proteomes" id="UP001162131"/>
    </source>
</evidence>
<accession>A0AAU9IAK7</accession>
<dbReference type="Proteomes" id="UP001162131">
    <property type="component" value="Unassembled WGS sequence"/>
</dbReference>
<dbReference type="EMBL" id="CAJZBQ010000002">
    <property type="protein sequence ID" value="CAG9310421.1"/>
    <property type="molecule type" value="Genomic_DNA"/>
</dbReference>
<dbReference type="AlphaFoldDB" id="A0AAU9IAK7"/>
<comment type="caution">
    <text evidence="2">The sequence shown here is derived from an EMBL/GenBank/DDBJ whole genome shotgun (WGS) entry which is preliminary data.</text>
</comment>
<proteinExistence type="predicted"/>
<organism evidence="2 3">
    <name type="scientific">Blepharisma stoltei</name>
    <dbReference type="NCBI Taxonomy" id="1481888"/>
    <lineage>
        <taxon>Eukaryota</taxon>
        <taxon>Sar</taxon>
        <taxon>Alveolata</taxon>
        <taxon>Ciliophora</taxon>
        <taxon>Postciliodesmatophora</taxon>
        <taxon>Heterotrichea</taxon>
        <taxon>Heterotrichida</taxon>
        <taxon>Blepharismidae</taxon>
        <taxon>Blepharisma</taxon>
    </lineage>
</organism>
<evidence type="ECO:0000256" key="1">
    <source>
        <dbReference type="SAM" id="MobiDB-lite"/>
    </source>
</evidence>
<feature type="region of interest" description="Disordered" evidence="1">
    <location>
        <begin position="30"/>
        <end position="55"/>
    </location>
</feature>
<evidence type="ECO:0000313" key="2">
    <source>
        <dbReference type="EMBL" id="CAG9310421.1"/>
    </source>
</evidence>
<keyword evidence="3" id="KW-1185">Reference proteome</keyword>
<gene>
    <name evidence="2" type="ORF">BSTOLATCC_MIC1271</name>
</gene>
<name>A0AAU9IAK7_9CILI</name>
<feature type="compositionally biased region" description="Basic residues" evidence="1">
    <location>
        <begin position="35"/>
        <end position="46"/>
    </location>
</feature>
<protein>
    <submittedName>
        <fullName evidence="2">Uncharacterized protein</fullName>
    </submittedName>
</protein>
<reference evidence="2" key="1">
    <citation type="submission" date="2021-09" db="EMBL/GenBank/DDBJ databases">
        <authorList>
            <consortium name="AG Swart"/>
            <person name="Singh M."/>
            <person name="Singh A."/>
            <person name="Seah K."/>
            <person name="Emmerich C."/>
        </authorList>
    </citation>
    <scope>NUCLEOTIDE SEQUENCE</scope>
    <source>
        <strain evidence="2">ATCC30299</strain>
    </source>
</reference>
<sequence length="90" mass="10542">MHRTHSSSKHITNSSLTPISTSKIVYQILNERPSRKNRLRRSSKRGKSMENLNNSKMTDASFPKIYKNHNKIKCKKCVKFSYLFEKALIE</sequence>